<dbReference type="InterPro" id="IPR031815">
    <property type="entry name" value="DUF5074"/>
</dbReference>
<accession>A0AAP2D8Z9</accession>
<dbReference type="InterPro" id="IPR015943">
    <property type="entry name" value="WD40/YVTN_repeat-like_dom_sf"/>
</dbReference>
<organism evidence="1 2">
    <name type="scientific">Dawidia soli</name>
    <dbReference type="NCBI Taxonomy" id="2782352"/>
    <lineage>
        <taxon>Bacteria</taxon>
        <taxon>Pseudomonadati</taxon>
        <taxon>Bacteroidota</taxon>
        <taxon>Cytophagia</taxon>
        <taxon>Cytophagales</taxon>
        <taxon>Chryseotaleaceae</taxon>
        <taxon>Dawidia</taxon>
    </lineage>
</organism>
<dbReference type="PANTHER" id="PTHR47197:SF3">
    <property type="entry name" value="DIHYDRO-HEME D1 DEHYDROGENASE"/>
    <property type="match status" value="1"/>
</dbReference>
<gene>
    <name evidence="1" type="ORF">KK078_13375</name>
</gene>
<dbReference type="Pfam" id="PF16819">
    <property type="entry name" value="DUF5074"/>
    <property type="match status" value="1"/>
</dbReference>
<dbReference type="InterPro" id="IPR051200">
    <property type="entry name" value="Host-pathogen_enzymatic-act"/>
</dbReference>
<dbReference type="PANTHER" id="PTHR47197">
    <property type="entry name" value="PROTEIN NIRF"/>
    <property type="match status" value="1"/>
</dbReference>
<evidence type="ECO:0000313" key="1">
    <source>
        <dbReference type="EMBL" id="MBT1687556.1"/>
    </source>
</evidence>
<dbReference type="AlphaFoldDB" id="A0AAP2D8Z9"/>
<keyword evidence="2" id="KW-1185">Reference proteome</keyword>
<dbReference type="PROSITE" id="PS51257">
    <property type="entry name" value="PROKAR_LIPOPROTEIN"/>
    <property type="match status" value="1"/>
</dbReference>
<sequence length="356" mass="37902">MKMKSYLWLSAFSIMLVFQGCSDDDGDKKGASVVSGVLIANEGNFLAANASVTYYNPEKDSTAQNIFRNAAGDFAGDVLQSITLDGEKAYLVVNGSNTIEVANSTTFAREKTVAAAIIDKPQYMSIINGKAYISVWGPYDTDYNLTNSSIVVADAKTMTITDTIPTRPGVGELLYAGGYLFASISNFGTNHIVSVIDPTRNEVIRDAAVSPGPSGMVVDANNKLWVICRGGYGAEESYLESFGVKNFEPGVQIHLDFQAGADLAVSPDGKTLYFTGGNNIYSMSIDSKAAPTAPLFTAEDVTDLYSFGVNPENGDFYVGDARSFAASGEAYVYSSDGTAKTSFATGVGPTQFIFKK</sequence>
<dbReference type="SUPFAM" id="SSF50969">
    <property type="entry name" value="YVTN repeat-like/Quinoprotein amine dehydrogenase"/>
    <property type="match status" value="1"/>
</dbReference>
<dbReference type="Gene3D" id="2.130.10.10">
    <property type="entry name" value="YVTN repeat-like/Quinoprotein amine dehydrogenase"/>
    <property type="match status" value="1"/>
</dbReference>
<dbReference type="RefSeq" id="WP_254090801.1">
    <property type="nucleotide sequence ID" value="NZ_JAHESC010000017.1"/>
</dbReference>
<protein>
    <submittedName>
        <fullName evidence="1">Uncharacterized protein</fullName>
    </submittedName>
</protein>
<dbReference type="SUPFAM" id="SSF63825">
    <property type="entry name" value="YWTD domain"/>
    <property type="match status" value="1"/>
</dbReference>
<name>A0AAP2D8Z9_9BACT</name>
<dbReference type="EMBL" id="JAHESC010000017">
    <property type="protein sequence ID" value="MBT1687556.1"/>
    <property type="molecule type" value="Genomic_DNA"/>
</dbReference>
<comment type="caution">
    <text evidence="1">The sequence shown here is derived from an EMBL/GenBank/DDBJ whole genome shotgun (WGS) entry which is preliminary data.</text>
</comment>
<proteinExistence type="predicted"/>
<dbReference type="InterPro" id="IPR011044">
    <property type="entry name" value="Quino_amine_DH_bsu"/>
</dbReference>
<dbReference type="Proteomes" id="UP001319180">
    <property type="component" value="Unassembled WGS sequence"/>
</dbReference>
<reference evidence="1 2" key="1">
    <citation type="submission" date="2021-05" db="EMBL/GenBank/DDBJ databases">
        <title>A Polyphasic approach of four new species of the genus Ohtaekwangia: Ohtaekwangia histidinii sp. nov., Ohtaekwangia cretensis sp. nov., Ohtaekwangia indiensis sp. nov., Ohtaekwangia reichenbachii sp. nov. from diverse environment.</title>
        <authorList>
            <person name="Octaviana S."/>
        </authorList>
    </citation>
    <scope>NUCLEOTIDE SEQUENCE [LARGE SCALE GENOMIC DNA]</scope>
    <source>
        <strain evidence="1 2">PWU37</strain>
    </source>
</reference>
<evidence type="ECO:0000313" key="2">
    <source>
        <dbReference type="Proteomes" id="UP001319180"/>
    </source>
</evidence>